<evidence type="ECO:0000256" key="5">
    <source>
        <dbReference type="ARBA" id="ARBA00023136"/>
    </source>
</evidence>
<protein>
    <submittedName>
        <fullName evidence="8">Zinc ABC transporter ZnuABC, membrane protein</fullName>
    </submittedName>
</protein>
<feature type="transmembrane region" description="Helical" evidence="7">
    <location>
        <begin position="140"/>
        <end position="160"/>
    </location>
</feature>
<dbReference type="Gene3D" id="1.10.3470.10">
    <property type="entry name" value="ABC transporter involved in vitamin B12 uptake, BtuC"/>
    <property type="match status" value="1"/>
</dbReference>
<dbReference type="Proteomes" id="UP000201169">
    <property type="component" value="Chromosome"/>
</dbReference>
<feature type="transmembrane region" description="Helical" evidence="7">
    <location>
        <begin position="53"/>
        <end position="78"/>
    </location>
</feature>
<gene>
    <name evidence="8" type="primary">znuB</name>
    <name evidence="8" type="ORF">CAV_1412</name>
</gene>
<feature type="transmembrane region" description="Helical" evidence="7">
    <location>
        <begin position="116"/>
        <end position="133"/>
    </location>
</feature>
<dbReference type="KEGG" id="cavi:CAV_1412"/>
<reference evidence="8 9" key="1">
    <citation type="submission" date="2017-07" db="EMBL/GenBank/DDBJ databases">
        <title>Analysis of two Campylobacter avium genomes and identification of a novel hippuricase gene.</title>
        <authorList>
            <person name="Miller W.G."/>
            <person name="Chapman M.H."/>
            <person name="Yee E."/>
            <person name="Revez J."/>
            <person name="Bono J.L."/>
            <person name="Rossi M."/>
        </authorList>
    </citation>
    <scope>NUCLEOTIDE SEQUENCE [LARGE SCALE GENOMIC DNA]</scope>
    <source>
        <strain evidence="8 9">LMG 24591</strain>
    </source>
</reference>
<evidence type="ECO:0000256" key="4">
    <source>
        <dbReference type="ARBA" id="ARBA00022989"/>
    </source>
</evidence>
<comment type="subcellular location">
    <subcellularLocation>
        <location evidence="6">Cell membrane</location>
        <topology evidence="6">Multi-pass membrane protein</topology>
    </subcellularLocation>
    <subcellularLocation>
        <location evidence="1">Membrane</location>
        <topology evidence="1">Multi-pass membrane protein</topology>
    </subcellularLocation>
</comment>
<evidence type="ECO:0000256" key="3">
    <source>
        <dbReference type="ARBA" id="ARBA00022692"/>
    </source>
</evidence>
<dbReference type="GO" id="GO:0010043">
    <property type="term" value="P:response to zinc ion"/>
    <property type="evidence" value="ECO:0007669"/>
    <property type="project" value="TreeGrafter"/>
</dbReference>
<dbReference type="InterPro" id="IPR001626">
    <property type="entry name" value="ABC_TroCD"/>
</dbReference>
<proteinExistence type="inferred from homology"/>
<feature type="transmembrane region" description="Helical" evidence="7">
    <location>
        <begin position="90"/>
        <end position="110"/>
    </location>
</feature>
<evidence type="ECO:0000256" key="6">
    <source>
        <dbReference type="RuleBase" id="RU003943"/>
    </source>
</evidence>
<dbReference type="SUPFAM" id="SSF81345">
    <property type="entry name" value="ABC transporter involved in vitamin B12 uptake, BtuC"/>
    <property type="match status" value="1"/>
</dbReference>
<feature type="transmembrane region" description="Helical" evidence="7">
    <location>
        <begin position="12"/>
        <end position="33"/>
    </location>
</feature>
<dbReference type="Pfam" id="PF00950">
    <property type="entry name" value="ABC-3"/>
    <property type="match status" value="1"/>
</dbReference>
<organism evidence="8 9">
    <name type="scientific">Campylobacter avium LMG 24591</name>
    <dbReference type="NCBI Taxonomy" id="522484"/>
    <lineage>
        <taxon>Bacteria</taxon>
        <taxon>Pseudomonadati</taxon>
        <taxon>Campylobacterota</taxon>
        <taxon>Epsilonproteobacteria</taxon>
        <taxon>Campylobacterales</taxon>
        <taxon>Campylobacteraceae</taxon>
        <taxon>Campylobacter</taxon>
    </lineage>
</organism>
<dbReference type="OrthoDB" id="9798540at2"/>
<comment type="similarity">
    <text evidence="2 6">Belongs to the ABC-3 integral membrane protein family.</text>
</comment>
<keyword evidence="4 7" id="KW-1133">Transmembrane helix</keyword>
<name>A0A222MZM5_9BACT</name>
<evidence type="ECO:0000313" key="8">
    <source>
        <dbReference type="EMBL" id="ASQ31032.1"/>
    </source>
</evidence>
<dbReference type="InterPro" id="IPR037294">
    <property type="entry name" value="ABC_BtuC-like"/>
</dbReference>
<evidence type="ECO:0000256" key="1">
    <source>
        <dbReference type="ARBA" id="ARBA00004141"/>
    </source>
</evidence>
<dbReference type="GO" id="GO:0055085">
    <property type="term" value="P:transmembrane transport"/>
    <property type="evidence" value="ECO:0007669"/>
    <property type="project" value="InterPro"/>
</dbReference>
<keyword evidence="3 6" id="KW-0812">Transmembrane</keyword>
<dbReference type="RefSeq" id="WP_094325840.1">
    <property type="nucleotide sequence ID" value="NZ_CP022347.1"/>
</dbReference>
<accession>A0A222MZM5</accession>
<evidence type="ECO:0000256" key="2">
    <source>
        <dbReference type="ARBA" id="ARBA00008034"/>
    </source>
</evidence>
<feature type="transmembrane region" description="Helical" evidence="7">
    <location>
        <begin position="215"/>
        <end position="240"/>
    </location>
</feature>
<dbReference type="AlphaFoldDB" id="A0A222MZM5"/>
<keyword evidence="6" id="KW-0813">Transport</keyword>
<sequence>MPEILTYSFFQNALLASFFISIACAIMGSLAMANKLLPMAGGITHGAFGGIGLAFYFSLPVFLSTVSFTIILALVLAYLSLKYPHRSDNFVAVIWTFGMALGLILIDLSPSYQNDLFAYLFGSILTISFNDIYALIFADILFILFVSLFYRQLIAISFDIEFANLKGVNTNLFYYTLLCLISLCIVLCMSCVGLILIIALLSIPSFIAEKFTKSLAATIFLAFILSFVFCLSGIFISYYLNLSSSASIIAVACLGFFISLLLKSLINFSHKQSGY</sequence>
<evidence type="ECO:0000313" key="9">
    <source>
        <dbReference type="Proteomes" id="UP000201169"/>
    </source>
</evidence>
<dbReference type="PANTHER" id="PTHR30477">
    <property type="entry name" value="ABC-TRANSPORTER METAL-BINDING PROTEIN"/>
    <property type="match status" value="1"/>
</dbReference>
<feature type="transmembrane region" description="Helical" evidence="7">
    <location>
        <begin position="172"/>
        <end position="203"/>
    </location>
</feature>
<keyword evidence="5 7" id="KW-0472">Membrane</keyword>
<dbReference type="GO" id="GO:0043190">
    <property type="term" value="C:ATP-binding cassette (ABC) transporter complex"/>
    <property type="evidence" value="ECO:0007669"/>
    <property type="project" value="InterPro"/>
</dbReference>
<dbReference type="EMBL" id="CP022347">
    <property type="protein sequence ID" value="ASQ31032.1"/>
    <property type="molecule type" value="Genomic_DNA"/>
</dbReference>
<feature type="transmembrane region" description="Helical" evidence="7">
    <location>
        <begin position="246"/>
        <end position="266"/>
    </location>
</feature>
<evidence type="ECO:0000256" key="7">
    <source>
        <dbReference type="SAM" id="Phobius"/>
    </source>
</evidence>
<dbReference type="PANTHER" id="PTHR30477:SF18">
    <property type="entry name" value="METAL TRANSPORT SYSTEM MEMBRANE PROTEIN CT_417-RELATED"/>
    <property type="match status" value="1"/>
</dbReference>
<keyword evidence="9" id="KW-1185">Reference proteome</keyword>